<organism evidence="2 3">
    <name type="scientific">Bombardia bombarda</name>
    <dbReference type="NCBI Taxonomy" id="252184"/>
    <lineage>
        <taxon>Eukaryota</taxon>
        <taxon>Fungi</taxon>
        <taxon>Dikarya</taxon>
        <taxon>Ascomycota</taxon>
        <taxon>Pezizomycotina</taxon>
        <taxon>Sordariomycetes</taxon>
        <taxon>Sordariomycetidae</taxon>
        <taxon>Sordariales</taxon>
        <taxon>Lasiosphaeriaceae</taxon>
        <taxon>Bombardia</taxon>
    </lineage>
</organism>
<keyword evidence="1" id="KW-1133">Transmembrane helix</keyword>
<evidence type="ECO:0000256" key="1">
    <source>
        <dbReference type="SAM" id="Phobius"/>
    </source>
</evidence>
<keyword evidence="3" id="KW-1185">Reference proteome</keyword>
<protein>
    <submittedName>
        <fullName evidence="2">Uncharacterized protein</fullName>
    </submittedName>
</protein>
<name>A0AA39X855_9PEZI</name>
<sequence length="55" mass="6055">MFSLTFVPFCCVIFIHGIYWHGPDEALELYAVPSLNTNALVANILSAALVLNVVF</sequence>
<evidence type="ECO:0000313" key="2">
    <source>
        <dbReference type="EMBL" id="KAK0629058.1"/>
    </source>
</evidence>
<feature type="transmembrane region" description="Helical" evidence="1">
    <location>
        <begin position="5"/>
        <end position="22"/>
    </location>
</feature>
<gene>
    <name evidence="2" type="ORF">B0T17DRAFT_524500</name>
</gene>
<comment type="caution">
    <text evidence="2">The sequence shown here is derived from an EMBL/GenBank/DDBJ whole genome shotgun (WGS) entry which is preliminary data.</text>
</comment>
<accession>A0AA39X855</accession>
<dbReference type="Proteomes" id="UP001174934">
    <property type="component" value="Unassembled WGS sequence"/>
</dbReference>
<reference evidence="2" key="1">
    <citation type="submission" date="2023-06" db="EMBL/GenBank/DDBJ databases">
        <title>Genome-scale phylogeny and comparative genomics of the fungal order Sordariales.</title>
        <authorList>
            <consortium name="Lawrence Berkeley National Laboratory"/>
            <person name="Hensen N."/>
            <person name="Bonometti L."/>
            <person name="Westerberg I."/>
            <person name="Brannstrom I.O."/>
            <person name="Guillou S."/>
            <person name="Cros-Aarteil S."/>
            <person name="Calhoun S."/>
            <person name="Haridas S."/>
            <person name="Kuo A."/>
            <person name="Mondo S."/>
            <person name="Pangilinan J."/>
            <person name="Riley R."/>
            <person name="LaButti K."/>
            <person name="Andreopoulos B."/>
            <person name="Lipzen A."/>
            <person name="Chen C."/>
            <person name="Yanf M."/>
            <person name="Daum C."/>
            <person name="Ng V."/>
            <person name="Clum A."/>
            <person name="Steindorff A."/>
            <person name="Ohm R."/>
            <person name="Martin F."/>
            <person name="Silar P."/>
            <person name="Natvig D."/>
            <person name="Lalanne C."/>
            <person name="Gautier V."/>
            <person name="Ament-velasquez S.L."/>
            <person name="Kruys A."/>
            <person name="Hutchinson M.I."/>
            <person name="Powell A.J."/>
            <person name="Barry K."/>
            <person name="Miller A.N."/>
            <person name="Grigoriev I.V."/>
            <person name="Debuchy R."/>
            <person name="Gladieux P."/>
            <person name="Thoren M.H."/>
            <person name="Johannesson H."/>
        </authorList>
    </citation>
    <scope>NUCLEOTIDE SEQUENCE</scope>
    <source>
        <strain evidence="2">SMH3391-2</strain>
    </source>
</reference>
<feature type="transmembrane region" description="Helical" evidence="1">
    <location>
        <begin position="34"/>
        <end position="54"/>
    </location>
</feature>
<keyword evidence="1" id="KW-0812">Transmembrane</keyword>
<keyword evidence="1" id="KW-0472">Membrane</keyword>
<proteinExistence type="predicted"/>
<dbReference type="AlphaFoldDB" id="A0AA39X855"/>
<dbReference type="EMBL" id="JAULSR010000002">
    <property type="protein sequence ID" value="KAK0629058.1"/>
    <property type="molecule type" value="Genomic_DNA"/>
</dbReference>
<evidence type="ECO:0000313" key="3">
    <source>
        <dbReference type="Proteomes" id="UP001174934"/>
    </source>
</evidence>